<keyword evidence="4" id="KW-1185">Reference proteome</keyword>
<comment type="similarity">
    <text evidence="1">Belongs to the 4-hydroxybenzoyl-CoA thioesterase family.</text>
</comment>
<accession>A0A3S4NIT9</accession>
<evidence type="ECO:0000313" key="3">
    <source>
        <dbReference type="EMBL" id="VEF02584.1"/>
    </source>
</evidence>
<keyword evidence="2 3" id="KW-0378">Hydrolase</keyword>
<reference evidence="3 4" key="1">
    <citation type="submission" date="2018-12" db="EMBL/GenBank/DDBJ databases">
        <authorList>
            <consortium name="Pathogen Informatics"/>
        </authorList>
    </citation>
    <scope>NUCLEOTIDE SEQUENCE [LARGE SCALE GENOMIC DNA]</scope>
    <source>
        <strain evidence="3 4">NCTC10296</strain>
    </source>
</reference>
<dbReference type="PANTHER" id="PTHR31793:SF27">
    <property type="entry name" value="NOVEL THIOESTERASE SUPERFAMILY DOMAIN AND SAPOSIN A-TYPE DOMAIN CONTAINING PROTEIN (0610012H03RIK)"/>
    <property type="match status" value="1"/>
</dbReference>
<dbReference type="Gene3D" id="3.10.129.10">
    <property type="entry name" value="Hotdog Thioesterase"/>
    <property type="match status" value="1"/>
</dbReference>
<gene>
    <name evidence="3" type="ORF">NCTC10296_01870</name>
</gene>
<dbReference type="EC" id="3.1.2.28" evidence="3"/>
<dbReference type="InterPro" id="IPR029069">
    <property type="entry name" value="HotDog_dom_sf"/>
</dbReference>
<dbReference type="KEGG" id="nci:NCTC10296_01870"/>
<dbReference type="AlphaFoldDB" id="A0A3S4NIT9"/>
<evidence type="ECO:0000256" key="1">
    <source>
        <dbReference type="ARBA" id="ARBA00005953"/>
    </source>
</evidence>
<evidence type="ECO:0000313" key="4">
    <source>
        <dbReference type="Proteomes" id="UP000279284"/>
    </source>
</evidence>
<dbReference type="SUPFAM" id="SSF54637">
    <property type="entry name" value="Thioesterase/thiol ester dehydrase-isomerase"/>
    <property type="match status" value="1"/>
</dbReference>
<proteinExistence type="inferred from homology"/>
<dbReference type="Pfam" id="PF13279">
    <property type="entry name" value="4HBT_2"/>
    <property type="match status" value="1"/>
</dbReference>
<dbReference type="CDD" id="cd00586">
    <property type="entry name" value="4HBT"/>
    <property type="match status" value="1"/>
</dbReference>
<sequence>MKLSLTQNYPHTPHLTQINANISAKITLEPQMRVITIDLPATFSFQTRITVQVGDLNYGNHLANDAVLRLCHEARIRWLAAHGFTELDAGGAGLIMNEAAVQYTSQAHHGDELLVELTAANISRSGFTLFYLISRPTDGSTIAKIQTGMVCFDYAAQKVSRLPEPLRMILMPV</sequence>
<dbReference type="Proteomes" id="UP000279284">
    <property type="component" value="Chromosome"/>
</dbReference>
<protein>
    <submittedName>
        <fullName evidence="3">1,4-dihydroxy-2-naphthoyl-CoA hydrolase</fullName>
        <ecNumber evidence="3">3.1.2.28</ecNumber>
    </submittedName>
</protein>
<dbReference type="GO" id="GO:0061522">
    <property type="term" value="F:1,4-dihydroxy-2-naphthoyl-CoA thioesterase activity"/>
    <property type="evidence" value="ECO:0007669"/>
    <property type="project" value="UniProtKB-EC"/>
</dbReference>
<dbReference type="PANTHER" id="PTHR31793">
    <property type="entry name" value="4-HYDROXYBENZOYL-COA THIOESTERASE FAMILY MEMBER"/>
    <property type="match status" value="1"/>
</dbReference>
<evidence type="ECO:0000256" key="2">
    <source>
        <dbReference type="ARBA" id="ARBA00022801"/>
    </source>
</evidence>
<dbReference type="InterPro" id="IPR050563">
    <property type="entry name" value="4-hydroxybenzoyl-CoA_TE"/>
</dbReference>
<dbReference type="EMBL" id="LR134313">
    <property type="protein sequence ID" value="VEF02584.1"/>
    <property type="molecule type" value="Genomic_DNA"/>
</dbReference>
<dbReference type="STRING" id="493.BWD07_04540"/>
<name>A0A3S4NIT9_9NEIS</name>
<organism evidence="3 4">
    <name type="scientific">Neisseria canis</name>
    <dbReference type="NCBI Taxonomy" id="493"/>
    <lineage>
        <taxon>Bacteria</taxon>
        <taxon>Pseudomonadati</taxon>
        <taxon>Pseudomonadota</taxon>
        <taxon>Betaproteobacteria</taxon>
        <taxon>Neisseriales</taxon>
        <taxon>Neisseriaceae</taxon>
        <taxon>Neisseria</taxon>
    </lineage>
</organism>
<dbReference type="GO" id="GO:0047617">
    <property type="term" value="F:fatty acyl-CoA hydrolase activity"/>
    <property type="evidence" value="ECO:0007669"/>
    <property type="project" value="TreeGrafter"/>
</dbReference>